<feature type="region of interest" description="Disordered" evidence="1">
    <location>
        <begin position="148"/>
        <end position="278"/>
    </location>
</feature>
<feature type="region of interest" description="Disordered" evidence="1">
    <location>
        <begin position="1"/>
        <end position="41"/>
    </location>
</feature>
<protein>
    <submittedName>
        <fullName evidence="2">Uncharacterized protein</fullName>
    </submittedName>
</protein>
<dbReference type="EMBL" id="JAIQCJ010000212">
    <property type="protein sequence ID" value="KAJ8797529.1"/>
    <property type="molecule type" value="Genomic_DNA"/>
</dbReference>
<feature type="compositionally biased region" description="Basic residues" evidence="1">
    <location>
        <begin position="164"/>
        <end position="177"/>
    </location>
</feature>
<evidence type="ECO:0000313" key="2">
    <source>
        <dbReference type="EMBL" id="KAJ8797529.1"/>
    </source>
</evidence>
<dbReference type="AlphaFoldDB" id="A0AB34I212"/>
<comment type="caution">
    <text evidence="2">The sequence shown here is derived from an EMBL/GenBank/DDBJ whole genome shotgun (WGS) entry which is preliminary data.</text>
</comment>
<dbReference type="Proteomes" id="UP001159641">
    <property type="component" value="Unassembled WGS sequence"/>
</dbReference>
<gene>
    <name evidence="2" type="ORF">J1605_017261</name>
</gene>
<reference evidence="2 3" key="1">
    <citation type="submission" date="2022-11" db="EMBL/GenBank/DDBJ databases">
        <title>Whole genome sequence of Eschrichtius robustus ER-17-0199.</title>
        <authorList>
            <person name="Bruniche-Olsen A."/>
            <person name="Black A.N."/>
            <person name="Fields C.J."/>
            <person name="Walden K."/>
            <person name="Dewoody J.A."/>
        </authorList>
    </citation>
    <scope>NUCLEOTIDE SEQUENCE [LARGE SCALE GENOMIC DNA]</scope>
    <source>
        <strain evidence="2">ER-17-0199</strain>
        <tissue evidence="2">Blubber</tissue>
    </source>
</reference>
<proteinExistence type="predicted"/>
<evidence type="ECO:0000256" key="1">
    <source>
        <dbReference type="SAM" id="MobiDB-lite"/>
    </source>
</evidence>
<organism evidence="2 3">
    <name type="scientific">Eschrichtius robustus</name>
    <name type="common">California gray whale</name>
    <name type="synonym">Eschrichtius gibbosus</name>
    <dbReference type="NCBI Taxonomy" id="9764"/>
    <lineage>
        <taxon>Eukaryota</taxon>
        <taxon>Metazoa</taxon>
        <taxon>Chordata</taxon>
        <taxon>Craniata</taxon>
        <taxon>Vertebrata</taxon>
        <taxon>Euteleostomi</taxon>
        <taxon>Mammalia</taxon>
        <taxon>Eutheria</taxon>
        <taxon>Laurasiatheria</taxon>
        <taxon>Artiodactyla</taxon>
        <taxon>Whippomorpha</taxon>
        <taxon>Cetacea</taxon>
        <taxon>Mysticeti</taxon>
        <taxon>Eschrichtiidae</taxon>
        <taxon>Eschrichtius</taxon>
    </lineage>
</organism>
<evidence type="ECO:0000313" key="3">
    <source>
        <dbReference type="Proteomes" id="UP001159641"/>
    </source>
</evidence>
<accession>A0AB34I212</accession>
<sequence length="278" mass="28829">MVTEPLCPQKSFPRHRLSAGALRGPPRNRLATCSRDHGSPRPLVAASRYRRAAQAAGKPLALADSRLDLGRTRSDHPAFLVPESDSDLENIPEGVKATLCKVEAGEGTTVSATALELTAALDSSPAHSAAPGHLHLEVPLRTQVSRAHLKTDSQTPGSRVAAGPHRKARAGAGRRKRPENYTSRHAPGASRDALPARRAPPGGRRKTTFPGVLRAHPVTHFLRGGDSAPPAARRWGAATARVAASGGRPADGSRGGAAAAAASEGARGRPGPAPGPPR</sequence>
<keyword evidence="3" id="KW-1185">Reference proteome</keyword>
<feature type="compositionally biased region" description="Low complexity" evidence="1">
    <location>
        <begin position="243"/>
        <end position="265"/>
    </location>
</feature>
<name>A0AB34I212_ESCRO</name>